<feature type="transmembrane region" description="Helical" evidence="7">
    <location>
        <begin position="77"/>
        <end position="98"/>
    </location>
</feature>
<evidence type="ECO:0000256" key="7">
    <source>
        <dbReference type="SAM" id="Phobius"/>
    </source>
</evidence>
<feature type="transmembrane region" description="Helical" evidence="7">
    <location>
        <begin position="153"/>
        <end position="170"/>
    </location>
</feature>
<dbReference type="SMART" id="SM00387">
    <property type="entry name" value="HATPase_c"/>
    <property type="match status" value="1"/>
</dbReference>
<evidence type="ECO:0000259" key="9">
    <source>
        <dbReference type="PROSITE" id="PS50110"/>
    </source>
</evidence>
<proteinExistence type="predicted"/>
<dbReference type="PROSITE" id="PS50109">
    <property type="entry name" value="HIS_KIN"/>
    <property type="match status" value="1"/>
</dbReference>
<dbReference type="InterPro" id="IPR004358">
    <property type="entry name" value="Sig_transdc_His_kin-like_C"/>
</dbReference>
<dbReference type="SUPFAM" id="SSF47384">
    <property type="entry name" value="Homodimeric domain of signal transducing histidine kinase"/>
    <property type="match status" value="1"/>
</dbReference>
<dbReference type="SMART" id="SM00448">
    <property type="entry name" value="REC"/>
    <property type="match status" value="1"/>
</dbReference>
<dbReference type="InterPro" id="IPR011006">
    <property type="entry name" value="CheY-like_superfamily"/>
</dbReference>
<dbReference type="Gene3D" id="3.40.50.2300">
    <property type="match status" value="1"/>
</dbReference>
<keyword evidence="10" id="KW-0067">ATP-binding</keyword>
<evidence type="ECO:0000313" key="11">
    <source>
        <dbReference type="Proteomes" id="UP001595528"/>
    </source>
</evidence>
<protein>
    <recommendedName>
        <fullName evidence="2">histidine kinase</fullName>
        <ecNumber evidence="2">2.7.13.3</ecNumber>
    </recommendedName>
</protein>
<keyword evidence="6" id="KW-0175">Coiled coil</keyword>
<dbReference type="PANTHER" id="PTHR45339">
    <property type="entry name" value="HYBRID SIGNAL TRANSDUCTION HISTIDINE KINASE J"/>
    <property type="match status" value="1"/>
</dbReference>
<evidence type="ECO:0000256" key="5">
    <source>
        <dbReference type="PROSITE-ProRule" id="PRU00169"/>
    </source>
</evidence>
<dbReference type="GO" id="GO:0005524">
    <property type="term" value="F:ATP binding"/>
    <property type="evidence" value="ECO:0007669"/>
    <property type="project" value="UniProtKB-KW"/>
</dbReference>
<evidence type="ECO:0000259" key="8">
    <source>
        <dbReference type="PROSITE" id="PS50109"/>
    </source>
</evidence>
<dbReference type="RefSeq" id="WP_379906513.1">
    <property type="nucleotide sequence ID" value="NZ_JBHRTR010000054.1"/>
</dbReference>
<keyword evidence="11" id="KW-1185">Reference proteome</keyword>
<dbReference type="CDD" id="cd16922">
    <property type="entry name" value="HATPase_EvgS-ArcB-TorS-like"/>
    <property type="match status" value="1"/>
</dbReference>
<comment type="catalytic activity">
    <reaction evidence="1">
        <text>ATP + protein L-histidine = ADP + protein N-phospho-L-histidine.</text>
        <dbReference type="EC" id="2.7.13.3"/>
    </reaction>
</comment>
<comment type="caution">
    <text evidence="10">The sequence shown here is derived from an EMBL/GenBank/DDBJ whole genome shotgun (WGS) entry which is preliminary data.</text>
</comment>
<evidence type="ECO:0000256" key="1">
    <source>
        <dbReference type="ARBA" id="ARBA00000085"/>
    </source>
</evidence>
<dbReference type="PANTHER" id="PTHR45339:SF1">
    <property type="entry name" value="HYBRID SIGNAL TRANSDUCTION HISTIDINE KINASE J"/>
    <property type="match status" value="1"/>
</dbReference>
<dbReference type="CDD" id="cd17546">
    <property type="entry name" value="REC_hyHK_CKI1_RcsC-like"/>
    <property type="match status" value="1"/>
</dbReference>
<keyword evidence="3 5" id="KW-0597">Phosphoprotein</keyword>
<dbReference type="Proteomes" id="UP001595528">
    <property type="component" value="Unassembled WGS sequence"/>
</dbReference>
<keyword evidence="7" id="KW-0812">Transmembrane</keyword>
<sequence>MGGVTAPGAEARKRAADGRPVGWRHLRRRAQAFVWPAVRDGDIVRAARERLLVLFALITGLGGTLSALNGLATIDRFPVSTAVGLAGSLAILAVPVYFHRTGAFRRSVWIALTLQMGTVVLINSLNGGLLTVYSVYLLAAPVGTGLLLGMRPALAVGAAVTGIVVLHAVLLPQAGILPPGPQPQPWQGNLAFVMVMMALGLALAVGAFHRVIDRTSRQLKEARDAAEAANEAKSRFLANMSHELRTPINVVLGFAELMDEEGLPPRTQAHLKQIRNASSDLLAMVNDVLDYGRAEAGGLVLEVQPFDLLAVADDLRERFQPLADHKQLALQVTVAPEAPRWIHGDALRLRQLLGNLLANAVKFTERGHIALDIACPDPQTVPLRLQFDVTDTGIGIPEAALPTLFDRFTQADASTTRRFGGSGLGLAIVRTLADRMGGQVEVASRPGEGSRFRVTLVVQPAAAPQAADAMPGRAAIARTAPEPAMAMPAAHAAPAAAAAAARPGRILLVEDSEANQHLFATGLQRAGHEVRIAGDGRAALEALQQEPFDLVLMDGEMPVMNGTDAARAIRASGAPHAGIPIIALTANAMARDAAAFRAAGMDDFLAKPVSLRQLQEKVAEWLQRRRD</sequence>
<organism evidence="10 11">
    <name type="scientific">Marinibaculum pumilum</name>
    <dbReference type="NCBI Taxonomy" id="1766165"/>
    <lineage>
        <taxon>Bacteria</taxon>
        <taxon>Pseudomonadati</taxon>
        <taxon>Pseudomonadota</taxon>
        <taxon>Alphaproteobacteria</taxon>
        <taxon>Rhodospirillales</taxon>
        <taxon>Rhodospirillaceae</taxon>
        <taxon>Marinibaculum</taxon>
    </lineage>
</organism>
<evidence type="ECO:0000256" key="6">
    <source>
        <dbReference type="SAM" id="Coils"/>
    </source>
</evidence>
<accession>A0ABV7L8N9</accession>
<dbReference type="InterPro" id="IPR001789">
    <property type="entry name" value="Sig_transdc_resp-reg_receiver"/>
</dbReference>
<feature type="transmembrane region" description="Helical" evidence="7">
    <location>
        <begin position="51"/>
        <end position="71"/>
    </location>
</feature>
<dbReference type="InterPro" id="IPR003661">
    <property type="entry name" value="HisK_dim/P_dom"/>
</dbReference>
<keyword evidence="7" id="KW-1133">Transmembrane helix</keyword>
<evidence type="ECO:0000256" key="3">
    <source>
        <dbReference type="ARBA" id="ARBA00022553"/>
    </source>
</evidence>
<dbReference type="Gene3D" id="1.10.287.130">
    <property type="match status" value="1"/>
</dbReference>
<feature type="domain" description="Histidine kinase" evidence="8">
    <location>
        <begin position="239"/>
        <end position="460"/>
    </location>
</feature>
<keyword evidence="4" id="KW-0902">Two-component regulatory system</keyword>
<reference evidence="11" key="1">
    <citation type="journal article" date="2019" name="Int. J. Syst. Evol. Microbiol.">
        <title>The Global Catalogue of Microorganisms (GCM) 10K type strain sequencing project: providing services to taxonomists for standard genome sequencing and annotation.</title>
        <authorList>
            <consortium name="The Broad Institute Genomics Platform"/>
            <consortium name="The Broad Institute Genome Sequencing Center for Infectious Disease"/>
            <person name="Wu L."/>
            <person name="Ma J."/>
        </authorList>
    </citation>
    <scope>NUCLEOTIDE SEQUENCE [LARGE SCALE GENOMIC DNA]</scope>
    <source>
        <strain evidence="11">KCTC 42964</strain>
    </source>
</reference>
<dbReference type="InterPro" id="IPR005467">
    <property type="entry name" value="His_kinase_dom"/>
</dbReference>
<dbReference type="SUPFAM" id="SSF52172">
    <property type="entry name" value="CheY-like"/>
    <property type="match status" value="1"/>
</dbReference>
<dbReference type="Pfam" id="PF00512">
    <property type="entry name" value="HisKA"/>
    <property type="match status" value="1"/>
</dbReference>
<evidence type="ECO:0000313" key="10">
    <source>
        <dbReference type="EMBL" id="MFC3231046.1"/>
    </source>
</evidence>
<keyword evidence="10" id="KW-0547">Nucleotide-binding</keyword>
<dbReference type="Pfam" id="PF02518">
    <property type="entry name" value="HATPase_c"/>
    <property type="match status" value="1"/>
</dbReference>
<evidence type="ECO:0000256" key="4">
    <source>
        <dbReference type="ARBA" id="ARBA00023012"/>
    </source>
</evidence>
<feature type="domain" description="Response regulatory" evidence="9">
    <location>
        <begin position="505"/>
        <end position="622"/>
    </location>
</feature>
<dbReference type="CDD" id="cd00082">
    <property type="entry name" value="HisKA"/>
    <property type="match status" value="1"/>
</dbReference>
<dbReference type="InterPro" id="IPR036890">
    <property type="entry name" value="HATPase_C_sf"/>
</dbReference>
<feature type="transmembrane region" description="Helical" evidence="7">
    <location>
        <begin position="190"/>
        <end position="212"/>
    </location>
</feature>
<gene>
    <name evidence="10" type="ORF">ACFOGJ_27615</name>
</gene>
<dbReference type="SMART" id="SM00388">
    <property type="entry name" value="HisKA"/>
    <property type="match status" value="1"/>
</dbReference>
<dbReference type="InterPro" id="IPR003594">
    <property type="entry name" value="HATPase_dom"/>
</dbReference>
<feature type="coiled-coil region" evidence="6">
    <location>
        <begin position="212"/>
        <end position="239"/>
    </location>
</feature>
<dbReference type="PRINTS" id="PR00344">
    <property type="entry name" value="BCTRLSENSOR"/>
</dbReference>
<dbReference type="Pfam" id="PF00072">
    <property type="entry name" value="Response_reg"/>
    <property type="match status" value="1"/>
</dbReference>
<dbReference type="EC" id="2.7.13.3" evidence="2"/>
<dbReference type="Gene3D" id="3.30.565.10">
    <property type="entry name" value="Histidine kinase-like ATPase, C-terminal domain"/>
    <property type="match status" value="1"/>
</dbReference>
<dbReference type="SUPFAM" id="SSF55874">
    <property type="entry name" value="ATPase domain of HSP90 chaperone/DNA topoisomerase II/histidine kinase"/>
    <property type="match status" value="1"/>
</dbReference>
<dbReference type="InterPro" id="IPR036097">
    <property type="entry name" value="HisK_dim/P_sf"/>
</dbReference>
<name>A0ABV7L8N9_9PROT</name>
<dbReference type="PROSITE" id="PS50110">
    <property type="entry name" value="RESPONSE_REGULATORY"/>
    <property type="match status" value="1"/>
</dbReference>
<feature type="modified residue" description="4-aspartylphosphate" evidence="5">
    <location>
        <position position="554"/>
    </location>
</feature>
<keyword evidence="7" id="KW-0472">Membrane</keyword>
<evidence type="ECO:0000256" key="2">
    <source>
        <dbReference type="ARBA" id="ARBA00012438"/>
    </source>
</evidence>
<dbReference type="EMBL" id="JBHRTR010000054">
    <property type="protein sequence ID" value="MFC3231046.1"/>
    <property type="molecule type" value="Genomic_DNA"/>
</dbReference>